<organism evidence="2">
    <name type="scientific">Leptospira borgpetersenii serovar Ballum</name>
    <dbReference type="NCBI Taxonomy" id="280505"/>
    <lineage>
        <taxon>Bacteria</taxon>
        <taxon>Pseudomonadati</taxon>
        <taxon>Spirochaetota</taxon>
        <taxon>Spirochaetia</taxon>
        <taxon>Leptospirales</taxon>
        <taxon>Leptospiraceae</taxon>
        <taxon>Leptospira</taxon>
    </lineage>
</organism>
<dbReference type="PROSITE" id="PS51257">
    <property type="entry name" value="PROKAR_LIPOPROTEIN"/>
    <property type="match status" value="1"/>
</dbReference>
<feature type="domain" description="DUF1554" evidence="1">
    <location>
        <begin position="73"/>
        <end position="207"/>
    </location>
</feature>
<sequence length="236" mass="25098">MFQKFFLSLLIGSFVLTLCSCEDKKEDSTKTLFFLLSASGVLGSSNTSTPPTPTSCKNEAFCRTFIATNNGAGYNGNLGGISGADAKCTAAKSSTLKGTYKALLTDQFTRHVVSAGDGSPFLRDWVLYPNKQYRRSDGTTVTFTTNANSMVTGNLENGIDSGAKKYFWTGLAHPDDPGFFLWEGGRTCNQWGDANGAATGAAGNTTSTNAHSTPEGAFTVDTHNCNSNLNLLCVEQ</sequence>
<accession>A0A0E3B1T6</accession>
<reference evidence="2 3" key="1">
    <citation type="journal article" date="2015" name="PLoS Negl. Trop. Dis.">
        <title>Distribution of Plasmids in Distinct Leptospira Pathogenic Species.</title>
        <authorList>
            <person name="Wang Y."/>
            <person name="Zhuang X."/>
            <person name="Zhong Y."/>
            <person name="Zhang C."/>
            <person name="Zhang Y."/>
            <person name="Zeng L."/>
            <person name="Zhu Y."/>
            <person name="He P."/>
            <person name="Dong K."/>
            <person name="Pal U."/>
            <person name="Guo X."/>
            <person name="Qin J."/>
        </authorList>
    </citation>
    <scope>NUCLEOTIDE SEQUENCE [LARGE SCALE GENOMIC DNA]</scope>
    <source>
        <strain evidence="2 3">56604</strain>
    </source>
</reference>
<gene>
    <name evidence="2" type="ORF">LBBP_02454</name>
</gene>
<name>A0A0E3B1T6_LEPBO</name>
<dbReference type="InterPro" id="IPR016187">
    <property type="entry name" value="CTDL_fold"/>
</dbReference>
<proteinExistence type="predicted"/>
<dbReference type="AlphaFoldDB" id="A0A0E3B1T6"/>
<dbReference type="SUPFAM" id="SSF56436">
    <property type="entry name" value="C-type lectin-like"/>
    <property type="match status" value="1"/>
</dbReference>
<evidence type="ECO:0000313" key="3">
    <source>
        <dbReference type="Proteomes" id="UP000058857"/>
    </source>
</evidence>
<dbReference type="InterPro" id="IPR011448">
    <property type="entry name" value="DUF1554"/>
</dbReference>
<evidence type="ECO:0000313" key="2">
    <source>
        <dbReference type="EMBL" id="ALO26692.1"/>
    </source>
</evidence>
<protein>
    <recommendedName>
        <fullName evidence="1">DUF1554 domain-containing protein</fullName>
    </recommendedName>
</protein>
<dbReference type="Pfam" id="PF07588">
    <property type="entry name" value="DUF1554"/>
    <property type="match status" value="1"/>
</dbReference>
<evidence type="ECO:0000259" key="1">
    <source>
        <dbReference type="Pfam" id="PF07588"/>
    </source>
</evidence>
<dbReference type="PATRIC" id="fig|280505.15.peg.2401"/>
<dbReference type="Gene3D" id="3.10.100.10">
    <property type="entry name" value="Mannose-Binding Protein A, subunit A"/>
    <property type="match status" value="1"/>
</dbReference>
<dbReference type="NCBIfam" id="NF047482">
    <property type="entry name" value="OM_LenAB_fam"/>
    <property type="match status" value="1"/>
</dbReference>
<dbReference type="EMBL" id="CP012029">
    <property type="protein sequence ID" value="ALO26692.1"/>
    <property type="molecule type" value="Genomic_DNA"/>
</dbReference>
<dbReference type="InterPro" id="IPR016186">
    <property type="entry name" value="C-type_lectin-like/link_sf"/>
</dbReference>
<dbReference type="RefSeq" id="WP_002739328.1">
    <property type="nucleotide sequence ID" value="NZ_CP012029.1"/>
</dbReference>
<dbReference type="Proteomes" id="UP000058857">
    <property type="component" value="Chromosome 1"/>
</dbReference>